<evidence type="ECO:0000313" key="3">
    <source>
        <dbReference type="Proteomes" id="UP001296873"/>
    </source>
</evidence>
<evidence type="ECO:0000313" key="2">
    <source>
        <dbReference type="EMBL" id="MBK1669845.1"/>
    </source>
</evidence>
<organism evidence="2 3">
    <name type="scientific">Rhodovibrio sodomensis</name>
    <dbReference type="NCBI Taxonomy" id="1088"/>
    <lineage>
        <taxon>Bacteria</taxon>
        <taxon>Pseudomonadati</taxon>
        <taxon>Pseudomonadota</taxon>
        <taxon>Alphaproteobacteria</taxon>
        <taxon>Rhodospirillales</taxon>
        <taxon>Rhodovibrionaceae</taxon>
        <taxon>Rhodovibrio</taxon>
    </lineage>
</organism>
<gene>
    <name evidence="2" type="ORF">CKO28_17555</name>
</gene>
<dbReference type="EMBL" id="NRRL01000063">
    <property type="protein sequence ID" value="MBK1669845.1"/>
    <property type="molecule type" value="Genomic_DNA"/>
</dbReference>
<feature type="compositionally biased region" description="Low complexity" evidence="1">
    <location>
        <begin position="1"/>
        <end position="12"/>
    </location>
</feature>
<name>A0ABS1DKG2_9PROT</name>
<sequence>MTALPLFDDAPAPAEPPKRKKTRKSAADKAADAMANAAKYLDALEGGDGDGLTMSADEMFRPEMTREFGDPTEGLTDLEMMTNGYMALEKAVEMAAEVAEAGVRADHESGEKPLWTIRLETAALDAVERHIDAQSNSGATAAAWRGWVRAVNRADAKRGEELLLNRVLRRMSHFAAEVGCDPHRSLKCPKGVRARHIWALSKMRLDGDVRGDDLLIERGVHAPLRELE</sequence>
<dbReference type="RefSeq" id="WP_200342190.1">
    <property type="nucleotide sequence ID" value="NZ_NRRL01000063.1"/>
</dbReference>
<keyword evidence="3" id="KW-1185">Reference proteome</keyword>
<dbReference type="Proteomes" id="UP001296873">
    <property type="component" value="Unassembled WGS sequence"/>
</dbReference>
<accession>A0ABS1DKG2</accession>
<proteinExistence type="predicted"/>
<protein>
    <submittedName>
        <fullName evidence="2">Uncharacterized protein</fullName>
    </submittedName>
</protein>
<comment type="caution">
    <text evidence="2">The sequence shown here is derived from an EMBL/GenBank/DDBJ whole genome shotgun (WGS) entry which is preliminary data.</text>
</comment>
<evidence type="ECO:0000256" key="1">
    <source>
        <dbReference type="SAM" id="MobiDB-lite"/>
    </source>
</evidence>
<feature type="region of interest" description="Disordered" evidence="1">
    <location>
        <begin position="1"/>
        <end position="30"/>
    </location>
</feature>
<reference evidence="2 3" key="1">
    <citation type="journal article" date="2020" name="Microorganisms">
        <title>Osmotic Adaptation and Compatible Solute Biosynthesis of Phototrophic Bacteria as Revealed from Genome Analyses.</title>
        <authorList>
            <person name="Imhoff J.F."/>
            <person name="Rahn T."/>
            <person name="Kunzel S."/>
            <person name="Keller A."/>
            <person name="Neulinger S.C."/>
        </authorList>
    </citation>
    <scope>NUCLEOTIDE SEQUENCE [LARGE SCALE GENOMIC DNA]</scope>
    <source>
        <strain evidence="2 3">DSM 9895</strain>
    </source>
</reference>